<name>F4XWM7_9CYAN</name>
<organism evidence="1 2">
    <name type="scientific">Moorena producens 3L</name>
    <dbReference type="NCBI Taxonomy" id="489825"/>
    <lineage>
        <taxon>Bacteria</taxon>
        <taxon>Bacillati</taxon>
        <taxon>Cyanobacteriota</taxon>
        <taxon>Cyanophyceae</taxon>
        <taxon>Coleofasciculales</taxon>
        <taxon>Coleofasciculaceae</taxon>
        <taxon>Moorena</taxon>
    </lineage>
</organism>
<evidence type="ECO:0000313" key="1">
    <source>
        <dbReference type="EMBL" id="EGJ30987.1"/>
    </source>
</evidence>
<dbReference type="AlphaFoldDB" id="F4XWM7"/>
<dbReference type="RefSeq" id="WP_008187828.1">
    <property type="nucleotide sequence ID" value="NZ_GL890944.1"/>
</dbReference>
<reference evidence="2" key="1">
    <citation type="journal article" date="2011" name="Proc. Natl. Acad. Sci. U.S.A.">
        <title>Genomic insights into the physiology and ecology of the marine filamentous cyanobacterium Lyngbya majuscula.</title>
        <authorList>
            <person name="Jones A.C."/>
            <person name="Monroe E.A."/>
            <person name="Podell S."/>
            <person name="Hess W.R."/>
            <person name="Klages S."/>
            <person name="Esquenazi E."/>
            <person name="Niessen S."/>
            <person name="Hoover H."/>
            <person name="Rothmann M."/>
            <person name="Lasken R.S."/>
            <person name="Yates J.R.III."/>
            <person name="Reinhardt R."/>
            <person name="Kube M."/>
            <person name="Burkart M.D."/>
            <person name="Allen E.E."/>
            <person name="Dorrestein P.C."/>
            <person name="Gerwick W.H."/>
            <person name="Gerwick L."/>
        </authorList>
    </citation>
    <scope>NUCLEOTIDE SEQUENCE [LARGE SCALE GENOMIC DNA]</scope>
    <source>
        <strain evidence="2">3L</strain>
    </source>
</reference>
<dbReference type="HOGENOM" id="CLU_2807729_0_0_3"/>
<keyword evidence="2" id="KW-1185">Reference proteome</keyword>
<sequence length="67" mass="7777">MATIPDWILAFNCDYHLWQVSVQRSAISDQRSAISDQLMRTLLEVLLNKRGKLWALTTLLKVRTAFE</sequence>
<protein>
    <submittedName>
        <fullName evidence="1">Uncharacterized protein</fullName>
    </submittedName>
</protein>
<dbReference type="Proteomes" id="UP000003959">
    <property type="component" value="Unassembled WGS sequence"/>
</dbReference>
<proteinExistence type="predicted"/>
<gene>
    <name evidence="1" type="ORF">LYNGBM3L_44590</name>
</gene>
<evidence type="ECO:0000313" key="2">
    <source>
        <dbReference type="Proteomes" id="UP000003959"/>
    </source>
</evidence>
<accession>F4XWM7</accession>
<dbReference type="EMBL" id="GL890944">
    <property type="protein sequence ID" value="EGJ30987.1"/>
    <property type="molecule type" value="Genomic_DNA"/>
</dbReference>